<dbReference type="KEGG" id="emo:DM558_08210"/>
<feature type="domain" description="Pili assembly chaperone C-terminal" evidence="7">
    <location>
        <begin position="172"/>
        <end position="235"/>
    </location>
</feature>
<evidence type="ECO:0000259" key="6">
    <source>
        <dbReference type="Pfam" id="PF00345"/>
    </source>
</evidence>
<evidence type="ECO:0000313" key="9">
    <source>
        <dbReference type="Proteomes" id="UP000273143"/>
    </source>
</evidence>
<dbReference type="InterPro" id="IPR013783">
    <property type="entry name" value="Ig-like_fold"/>
</dbReference>
<dbReference type="GO" id="GO:0030288">
    <property type="term" value="C:outer membrane-bounded periplasmic space"/>
    <property type="evidence" value="ECO:0007669"/>
    <property type="project" value="InterPro"/>
</dbReference>
<dbReference type="InterPro" id="IPR036316">
    <property type="entry name" value="Pili_assmbl_chap_C_dom_sf"/>
</dbReference>
<keyword evidence="4" id="KW-0574">Periplasm</keyword>
<evidence type="ECO:0000256" key="5">
    <source>
        <dbReference type="ARBA" id="ARBA00023186"/>
    </source>
</evidence>
<accession>A0A3S9XER6</accession>
<proteinExistence type="inferred from homology"/>
<dbReference type="RefSeq" id="WP_127163355.1">
    <property type="nucleotide sequence ID" value="NZ_CP029822.1"/>
</dbReference>
<evidence type="ECO:0000256" key="2">
    <source>
        <dbReference type="ARBA" id="ARBA00007399"/>
    </source>
</evidence>
<comment type="subcellular location">
    <subcellularLocation>
        <location evidence="1">Periplasm</location>
    </subcellularLocation>
</comment>
<keyword evidence="5" id="KW-0143">Chaperone</keyword>
<keyword evidence="3" id="KW-0732">Signal</keyword>
<comment type="similarity">
    <text evidence="2">Belongs to the periplasmic pilus chaperone family.</text>
</comment>
<protein>
    <submittedName>
        <fullName evidence="8">Molecular chaperone</fullName>
    </submittedName>
</protein>
<gene>
    <name evidence="8" type="ORF">DM558_08210</name>
</gene>
<dbReference type="Proteomes" id="UP000273143">
    <property type="component" value="Chromosome"/>
</dbReference>
<dbReference type="PANTHER" id="PTHR30251:SF25">
    <property type="entry name" value="FIMBRIAE CHAPARONE"/>
    <property type="match status" value="1"/>
</dbReference>
<sequence>MKFLTYLKTNQFVCITLLLLSINCYASVVVTGNRIIYPEGARERMVQFSNPDEAPYMIQVWTDINTPDSTAETADGPFVATPQMFRVSAKSGQVVRLTYIGKKPLPKDRESVFYFNFLQIPSLKQSDDGKNKLALLITSRLKIFYRPNGLTSSPDKVADSLSFRLSGNSVEVTNDSAYHASFGQAKIVDGQDSVIMVIPTAQMIAPKSKGKWSLPKSVQQNGLFINYELINDYGIAEAHKVKLN</sequence>
<reference evidence="9" key="1">
    <citation type="submission" date="2018-06" db="EMBL/GenBank/DDBJ databases">
        <title>Complete genome of Pseudomonas insecticola strain QZS01.</title>
        <authorList>
            <person name="Wang J."/>
            <person name="Su Q."/>
        </authorList>
    </citation>
    <scope>NUCLEOTIDE SEQUENCE [LARGE SCALE GENOMIC DNA]</scope>
    <source>
        <strain evidence="9">QZS01</strain>
    </source>
</reference>
<dbReference type="SUPFAM" id="SSF49584">
    <property type="entry name" value="Periplasmic chaperone C-domain"/>
    <property type="match status" value="1"/>
</dbReference>
<dbReference type="InterPro" id="IPR008962">
    <property type="entry name" value="PapD-like_sf"/>
</dbReference>
<dbReference type="InterPro" id="IPR050643">
    <property type="entry name" value="Periplasmic_pilus_chap"/>
</dbReference>
<dbReference type="InterPro" id="IPR001829">
    <property type="entry name" value="Pili_assmbl_chaperone_bac"/>
</dbReference>
<feature type="domain" description="Pili assembly chaperone N-terminal" evidence="6">
    <location>
        <begin position="28"/>
        <end position="150"/>
    </location>
</feature>
<evidence type="ECO:0000256" key="4">
    <source>
        <dbReference type="ARBA" id="ARBA00022764"/>
    </source>
</evidence>
<evidence type="ECO:0000313" key="8">
    <source>
        <dbReference type="EMBL" id="AZS50766.1"/>
    </source>
</evidence>
<dbReference type="InterPro" id="IPR016148">
    <property type="entry name" value="Pili_assmbl_chaperone_C"/>
</dbReference>
<evidence type="ECO:0000256" key="1">
    <source>
        <dbReference type="ARBA" id="ARBA00004418"/>
    </source>
</evidence>
<organism evidence="8 9">
    <name type="scientific">Entomomonas moraniae</name>
    <dbReference type="NCBI Taxonomy" id="2213226"/>
    <lineage>
        <taxon>Bacteria</taxon>
        <taxon>Pseudomonadati</taxon>
        <taxon>Pseudomonadota</taxon>
        <taxon>Gammaproteobacteria</taxon>
        <taxon>Pseudomonadales</taxon>
        <taxon>Pseudomonadaceae</taxon>
        <taxon>Entomomonas</taxon>
    </lineage>
</organism>
<dbReference type="SUPFAM" id="SSF49354">
    <property type="entry name" value="PapD-like"/>
    <property type="match status" value="1"/>
</dbReference>
<dbReference type="AlphaFoldDB" id="A0A3S9XER6"/>
<dbReference type="PANTHER" id="PTHR30251">
    <property type="entry name" value="PILUS ASSEMBLY CHAPERONE"/>
    <property type="match status" value="1"/>
</dbReference>
<dbReference type="Pfam" id="PF02753">
    <property type="entry name" value="PapD_C"/>
    <property type="match status" value="1"/>
</dbReference>
<dbReference type="Pfam" id="PF00345">
    <property type="entry name" value="PapD_N"/>
    <property type="match status" value="1"/>
</dbReference>
<evidence type="ECO:0000256" key="3">
    <source>
        <dbReference type="ARBA" id="ARBA00022729"/>
    </source>
</evidence>
<dbReference type="EMBL" id="CP029822">
    <property type="protein sequence ID" value="AZS50766.1"/>
    <property type="molecule type" value="Genomic_DNA"/>
</dbReference>
<dbReference type="PRINTS" id="PR00969">
    <property type="entry name" value="CHAPERONPILI"/>
</dbReference>
<name>A0A3S9XER6_9GAMM</name>
<dbReference type="Gene3D" id="2.60.40.10">
    <property type="entry name" value="Immunoglobulins"/>
    <property type="match status" value="2"/>
</dbReference>
<evidence type="ECO:0000259" key="7">
    <source>
        <dbReference type="Pfam" id="PF02753"/>
    </source>
</evidence>
<dbReference type="GO" id="GO:0071555">
    <property type="term" value="P:cell wall organization"/>
    <property type="evidence" value="ECO:0007669"/>
    <property type="project" value="InterPro"/>
</dbReference>
<dbReference type="InterPro" id="IPR016147">
    <property type="entry name" value="Pili_assmbl_chaperone_N"/>
</dbReference>
<keyword evidence="9" id="KW-1185">Reference proteome</keyword>